<keyword evidence="2" id="KW-1185">Reference proteome</keyword>
<organism evidence="1 2">
    <name type="scientific">Phytophthora megakarya</name>
    <dbReference type="NCBI Taxonomy" id="4795"/>
    <lineage>
        <taxon>Eukaryota</taxon>
        <taxon>Sar</taxon>
        <taxon>Stramenopiles</taxon>
        <taxon>Oomycota</taxon>
        <taxon>Peronosporomycetes</taxon>
        <taxon>Peronosporales</taxon>
        <taxon>Peronosporaceae</taxon>
        <taxon>Phytophthora</taxon>
    </lineage>
</organism>
<accession>A0A225VR33</accession>
<sequence length="110" mass="12040">MLEAGKKEKKTLAKQLHDALYSVDGELRPPLEMSNRFESVLHSVKRSDITCSEAEWQGSLASYLRQINRGDLYVPSITFSEGGGGDVRIVSTSQLEGSPSALKKGLARSE</sequence>
<evidence type="ECO:0000313" key="2">
    <source>
        <dbReference type="Proteomes" id="UP000198211"/>
    </source>
</evidence>
<dbReference type="EMBL" id="NBNE01003485">
    <property type="protein sequence ID" value="OWZ07574.1"/>
    <property type="molecule type" value="Genomic_DNA"/>
</dbReference>
<proteinExistence type="predicted"/>
<dbReference type="Proteomes" id="UP000198211">
    <property type="component" value="Unassembled WGS sequence"/>
</dbReference>
<name>A0A225VR33_9STRA</name>
<reference evidence="2" key="1">
    <citation type="submission" date="2017-03" db="EMBL/GenBank/DDBJ databases">
        <title>Phytopthora megakarya and P. palmivora, two closely related causual agents of cacao black pod achieved similar genome size and gene model numbers by different mechanisms.</title>
        <authorList>
            <person name="Ali S."/>
            <person name="Shao J."/>
            <person name="Larry D.J."/>
            <person name="Kronmiller B."/>
            <person name="Shen D."/>
            <person name="Strem M.D."/>
            <person name="Melnick R.L."/>
            <person name="Guiltinan M.J."/>
            <person name="Tyler B.M."/>
            <person name="Meinhardt L.W."/>
            <person name="Bailey B.A."/>
        </authorList>
    </citation>
    <scope>NUCLEOTIDE SEQUENCE [LARGE SCALE GENOMIC DNA]</scope>
    <source>
        <strain evidence="2">zdho120</strain>
    </source>
</reference>
<comment type="caution">
    <text evidence="1">The sequence shown here is derived from an EMBL/GenBank/DDBJ whole genome shotgun (WGS) entry which is preliminary data.</text>
</comment>
<protein>
    <submittedName>
        <fullName evidence="1">Uncharacterized protein</fullName>
    </submittedName>
</protein>
<dbReference type="AlphaFoldDB" id="A0A225VR33"/>
<evidence type="ECO:0000313" key="1">
    <source>
        <dbReference type="EMBL" id="OWZ07574.1"/>
    </source>
</evidence>
<dbReference type="OrthoDB" id="124672at2759"/>
<gene>
    <name evidence="1" type="ORF">PHMEG_00020012</name>
</gene>